<evidence type="ECO:0000313" key="1">
    <source>
        <dbReference type="EMBL" id="PSJ07208.1"/>
    </source>
</evidence>
<protein>
    <submittedName>
        <fullName evidence="1">Galactose oxidase</fullName>
    </submittedName>
</protein>
<gene>
    <name evidence="1" type="ORF">C7K55_00050</name>
</gene>
<dbReference type="EMBL" id="PXXO01000001">
    <property type="protein sequence ID" value="PSJ07208.1"/>
    <property type="molecule type" value="Genomic_DNA"/>
</dbReference>
<reference evidence="1 2" key="1">
    <citation type="journal article" date="2018" name="Environ. Microbiol.">
        <title>Ecological and genomic features of two widespread freshwater picocyanobacteria.</title>
        <authorList>
            <person name="Cabello-Yeves P.J."/>
            <person name="Picazo A."/>
            <person name="Camacho A."/>
            <person name="Callieri C."/>
            <person name="Rosselli R."/>
            <person name="Roda-Garcia J.J."/>
            <person name="Coutinho F.H."/>
            <person name="Rodriguez-Valera F."/>
        </authorList>
    </citation>
    <scope>NUCLEOTIDE SEQUENCE [LARGE SCALE GENOMIC DNA]</scope>
    <source>
        <strain evidence="1 2">Tous</strain>
    </source>
</reference>
<dbReference type="Proteomes" id="UP000243002">
    <property type="component" value="Unassembled WGS sequence"/>
</dbReference>
<name>A0A2P7N156_9CYAN</name>
<keyword evidence="2" id="KW-1185">Reference proteome</keyword>
<evidence type="ECO:0000313" key="2">
    <source>
        <dbReference type="Proteomes" id="UP000243002"/>
    </source>
</evidence>
<dbReference type="AlphaFoldDB" id="A0A2P7N156"/>
<accession>A0A2P7N156</accession>
<sequence length="88" mass="9943">MPAARPVPPAVSSEEWEFLEWNVLKPSRSSSVCITCQHFRYEVGRHCVTLLTCPIHQGLIPQGEHLTRRCSQWVPRQEVAVGWCSEGG</sequence>
<proteinExistence type="predicted"/>
<comment type="caution">
    <text evidence="1">The sequence shown here is derived from an EMBL/GenBank/DDBJ whole genome shotgun (WGS) entry which is preliminary data.</text>
</comment>
<organism evidence="1 2">
    <name type="scientific">Cyanobium usitatum str. Tous</name>
    <dbReference type="NCBI Taxonomy" id="2116684"/>
    <lineage>
        <taxon>Bacteria</taxon>
        <taxon>Bacillati</taxon>
        <taxon>Cyanobacteriota</taxon>
        <taxon>Cyanophyceae</taxon>
        <taxon>Synechococcales</taxon>
        <taxon>Prochlorococcaceae</taxon>
        <taxon>Cyanobium</taxon>
    </lineage>
</organism>